<dbReference type="EMBL" id="BRXX01000133">
    <property type="protein sequence ID" value="GMH92867.1"/>
    <property type="molecule type" value="Genomic_DNA"/>
</dbReference>
<protein>
    <recommendedName>
        <fullName evidence="3">Leucine-rich repeat domain-containing protein</fullName>
    </recommendedName>
</protein>
<keyword evidence="2" id="KW-1185">Reference proteome</keyword>
<evidence type="ECO:0000313" key="1">
    <source>
        <dbReference type="EMBL" id="GMH92867.1"/>
    </source>
</evidence>
<sequence>MSKRTSEDIENVIEILDLDNLEVVDDEEEVFKGSELDSAADETPATGGDDFMHTDDFRRLFVGFVMVDTLVAIRWLDKKWHKVVEKMLAEFEDEPYGEIIVHRGNDISYEEAFYGARMERMKQVTKVVFLLNITKVGDYACAEASILVDVDIPEGITRIGGASFFGCSSLKNIKFPKSLTSIGNHSFENCSSLEQVGLLHTNVLELGTRTFSDCTSLREMKVPDSLQTFGERVFWNCEKLVPSTINVHYGDYYEEYDYDTIQLDTTSEVIAYLRSLKLFPLKPQNYFIQNHQLFQD</sequence>
<dbReference type="SUPFAM" id="SSF52058">
    <property type="entry name" value="L domain-like"/>
    <property type="match status" value="1"/>
</dbReference>
<name>A0A9W7EW96_9STRA</name>
<dbReference type="Gene3D" id="3.80.10.10">
    <property type="entry name" value="Ribonuclease Inhibitor"/>
    <property type="match status" value="1"/>
</dbReference>
<dbReference type="InterPro" id="IPR032675">
    <property type="entry name" value="LRR_dom_sf"/>
</dbReference>
<dbReference type="Pfam" id="PF13306">
    <property type="entry name" value="LRR_5"/>
    <property type="match status" value="1"/>
</dbReference>
<gene>
    <name evidence="1" type="ORF">TrVE_jg10834</name>
</gene>
<dbReference type="InterPro" id="IPR026906">
    <property type="entry name" value="LRR_5"/>
</dbReference>
<proteinExistence type="predicted"/>
<dbReference type="Proteomes" id="UP001165160">
    <property type="component" value="Unassembled WGS sequence"/>
</dbReference>
<dbReference type="PANTHER" id="PTHR45661">
    <property type="entry name" value="SURFACE ANTIGEN"/>
    <property type="match status" value="1"/>
</dbReference>
<dbReference type="PANTHER" id="PTHR45661:SF3">
    <property type="entry name" value="IG-LIKE DOMAIN-CONTAINING PROTEIN"/>
    <property type="match status" value="1"/>
</dbReference>
<reference evidence="2" key="1">
    <citation type="journal article" date="2023" name="Commun. Biol.">
        <title>Genome analysis of Parmales, the sister group of diatoms, reveals the evolutionary specialization of diatoms from phago-mixotrophs to photoautotrophs.</title>
        <authorList>
            <person name="Ban H."/>
            <person name="Sato S."/>
            <person name="Yoshikawa S."/>
            <person name="Yamada K."/>
            <person name="Nakamura Y."/>
            <person name="Ichinomiya M."/>
            <person name="Sato N."/>
            <person name="Blanc-Mathieu R."/>
            <person name="Endo H."/>
            <person name="Kuwata A."/>
            <person name="Ogata H."/>
        </authorList>
    </citation>
    <scope>NUCLEOTIDE SEQUENCE [LARGE SCALE GENOMIC DNA]</scope>
    <source>
        <strain evidence="2">NIES 3699</strain>
    </source>
</reference>
<evidence type="ECO:0008006" key="3">
    <source>
        <dbReference type="Google" id="ProtNLM"/>
    </source>
</evidence>
<dbReference type="InterPro" id="IPR053139">
    <property type="entry name" value="Surface_bspA-like"/>
</dbReference>
<accession>A0A9W7EW96</accession>
<dbReference type="AlphaFoldDB" id="A0A9W7EW96"/>
<organism evidence="1 2">
    <name type="scientific">Triparma verrucosa</name>
    <dbReference type="NCBI Taxonomy" id="1606542"/>
    <lineage>
        <taxon>Eukaryota</taxon>
        <taxon>Sar</taxon>
        <taxon>Stramenopiles</taxon>
        <taxon>Ochrophyta</taxon>
        <taxon>Bolidophyceae</taxon>
        <taxon>Parmales</taxon>
        <taxon>Triparmaceae</taxon>
        <taxon>Triparma</taxon>
    </lineage>
</organism>
<comment type="caution">
    <text evidence="1">The sequence shown here is derived from an EMBL/GenBank/DDBJ whole genome shotgun (WGS) entry which is preliminary data.</text>
</comment>
<evidence type="ECO:0000313" key="2">
    <source>
        <dbReference type="Proteomes" id="UP001165160"/>
    </source>
</evidence>